<reference evidence="1" key="1">
    <citation type="journal article" date="2014" name="Int. J. Syst. Evol. Microbiol.">
        <title>Complete genome of a new Firmicutes species belonging to the dominant human colonic microbiota ('Ruminococcus bicirculans') reveals two chromosomes and a selective capacity to utilize plant glucans.</title>
        <authorList>
            <consortium name="NISC Comparative Sequencing Program"/>
            <person name="Wegmann U."/>
            <person name="Louis P."/>
            <person name="Goesmann A."/>
            <person name="Henrissat B."/>
            <person name="Duncan S.H."/>
            <person name="Flint H.J."/>
        </authorList>
    </citation>
    <scope>NUCLEOTIDE SEQUENCE</scope>
    <source>
        <strain evidence="1">JCM 17590</strain>
    </source>
</reference>
<evidence type="ECO:0008006" key="3">
    <source>
        <dbReference type="Google" id="ProtNLM"/>
    </source>
</evidence>
<organism evidence="1 2">
    <name type="scientific">Gryllotalpicola daejeonensis</name>
    <dbReference type="NCBI Taxonomy" id="993087"/>
    <lineage>
        <taxon>Bacteria</taxon>
        <taxon>Bacillati</taxon>
        <taxon>Actinomycetota</taxon>
        <taxon>Actinomycetes</taxon>
        <taxon>Micrococcales</taxon>
        <taxon>Microbacteriaceae</taxon>
        <taxon>Gryllotalpicola</taxon>
    </lineage>
</organism>
<keyword evidence="2" id="KW-1185">Reference proteome</keyword>
<evidence type="ECO:0000313" key="2">
    <source>
        <dbReference type="Proteomes" id="UP001415169"/>
    </source>
</evidence>
<dbReference type="EMBL" id="BAABBV010000001">
    <property type="protein sequence ID" value="GAA4153793.1"/>
    <property type="molecule type" value="Genomic_DNA"/>
</dbReference>
<protein>
    <recommendedName>
        <fullName evidence="3">Restriction endonuclease</fullName>
    </recommendedName>
</protein>
<evidence type="ECO:0000313" key="1">
    <source>
        <dbReference type="EMBL" id="GAA4153793.1"/>
    </source>
</evidence>
<dbReference type="Proteomes" id="UP001415169">
    <property type="component" value="Unassembled WGS sequence"/>
</dbReference>
<proteinExistence type="predicted"/>
<sequence length="448" mass="49139">MVSEADARIGFMSVGYFGAPRPRVLAIGMSDDEIEVMRSASGSVVAVTSPFEAHPEEHDVLVIANAEFHEHSGLFPRRLVFAGKPVSPTKGRVFGYVGSDSGARSSAVTQNSPARDLEVTADAGLLAIEALVRRSCMPSPGAIYKGLPASVNPARDAKILLRERLDRPLTLAAIFESDGWGDTRDSAIWLPHTARAHLKDWLLFAFGMWRERNPEMFPVTADWMSADEWSAPDEIRARNALTAFDEEEERRQAQAAEQRAELVAAMDSTADHGTAWRSLISETGEELVAAVKGALEYLGFTVIDSDALPENKDKKQEDLRVIDDGWVALAEVKGYTGSAKSNDLHQVTRAATTFALIEQRTPDALWYIPNTQREIDPSQRETALAGRDDDLASFAKEHDGCLIDTRDLFALRQRVATGECTAEEARALLKDTRGRFTAELAPEVSAEN</sequence>
<accession>A0ABP7ZCS3</accession>
<name>A0ABP7ZCS3_9MICO</name>
<reference evidence="1" key="2">
    <citation type="submission" date="2023-12" db="EMBL/GenBank/DDBJ databases">
        <authorList>
            <person name="Sun Q."/>
            <person name="Inoue M."/>
        </authorList>
    </citation>
    <scope>NUCLEOTIDE SEQUENCE</scope>
    <source>
        <strain evidence="1">JCM 17590</strain>
    </source>
</reference>
<comment type="caution">
    <text evidence="1">The sequence shown here is derived from an EMBL/GenBank/DDBJ whole genome shotgun (WGS) entry which is preliminary data.</text>
</comment>
<gene>
    <name evidence="1" type="ORF">GCM10022286_00620</name>
</gene>